<dbReference type="EMBL" id="LQBP01000001">
    <property type="protein sequence ID" value="KUJ81995.1"/>
    <property type="molecule type" value="Genomic_DNA"/>
</dbReference>
<proteinExistence type="predicted"/>
<organism evidence="3 4">
    <name type="scientific">Ruegeria profundi</name>
    <dbReference type="NCBI Taxonomy" id="1685378"/>
    <lineage>
        <taxon>Bacteria</taxon>
        <taxon>Pseudomonadati</taxon>
        <taxon>Pseudomonadota</taxon>
        <taxon>Alphaproteobacteria</taxon>
        <taxon>Rhodobacterales</taxon>
        <taxon>Roseobacteraceae</taxon>
        <taxon>Ruegeria</taxon>
    </lineage>
</organism>
<comment type="caution">
    <text evidence="3">The sequence shown here is derived from an EMBL/GenBank/DDBJ whole genome shotgun (WGS) entry which is preliminary data.</text>
</comment>
<sequence>MTALHNITLQFQNVFLRLTFALICAAALFAVSVTFLSALGVLPWLSMQAGLAGGSAMDAGMYIQIGITILVLMLAFYLPANARMMALENSHRRFALNMHDVSEAYQLAHAADRGGLFVMSSEFDAVKERIAFLRQHPQLQSLEPEILELAAQMSHISHDLAETYGDAQVNRARTFLQQRQEEIEMFQHRLEEAQVIQNELRQWTRDVEMEEAIARSQLTRLRDELFELLPELSVQLQAQSQDGAPASSSVVAMSPPPRAAE</sequence>
<evidence type="ECO:0000256" key="1">
    <source>
        <dbReference type="SAM" id="MobiDB-lite"/>
    </source>
</evidence>
<evidence type="ECO:0000313" key="3">
    <source>
        <dbReference type="EMBL" id="KUJ81995.1"/>
    </source>
</evidence>
<feature type="transmembrane region" description="Helical" evidence="2">
    <location>
        <begin position="20"/>
        <end position="41"/>
    </location>
</feature>
<dbReference type="Proteomes" id="UP000053690">
    <property type="component" value="Unassembled WGS sequence"/>
</dbReference>
<feature type="compositionally biased region" description="Low complexity" evidence="1">
    <location>
        <begin position="244"/>
        <end position="253"/>
    </location>
</feature>
<feature type="region of interest" description="Disordered" evidence="1">
    <location>
        <begin position="239"/>
        <end position="261"/>
    </location>
</feature>
<accession>A0A0X3U1P2</accession>
<dbReference type="AlphaFoldDB" id="A0A0X3U1P2"/>
<keyword evidence="4" id="KW-1185">Reference proteome</keyword>
<keyword evidence="2" id="KW-1133">Transmembrane helix</keyword>
<evidence type="ECO:0000256" key="2">
    <source>
        <dbReference type="SAM" id="Phobius"/>
    </source>
</evidence>
<protein>
    <submittedName>
        <fullName evidence="3">DNA repair protein</fullName>
    </submittedName>
</protein>
<evidence type="ECO:0000313" key="4">
    <source>
        <dbReference type="Proteomes" id="UP000053690"/>
    </source>
</evidence>
<keyword evidence="2" id="KW-0472">Membrane</keyword>
<feature type="transmembrane region" description="Helical" evidence="2">
    <location>
        <begin position="61"/>
        <end position="80"/>
    </location>
</feature>
<gene>
    <name evidence="3" type="ORF">AVO44_01580</name>
</gene>
<dbReference type="STRING" id="1685378.AVO44_01580"/>
<dbReference type="OrthoDB" id="7863443at2"/>
<reference evidence="4" key="1">
    <citation type="submission" date="2015-12" db="EMBL/GenBank/DDBJ databases">
        <authorList>
            <person name="Zhang G."/>
            <person name="Stingl U."/>
        </authorList>
    </citation>
    <scope>NUCLEOTIDE SEQUENCE [LARGE SCALE GENOMIC DNA]</scope>
    <source>
        <strain evidence="4">ZGT108</strain>
    </source>
</reference>
<name>A0A0X3U1P2_9RHOB</name>
<keyword evidence="2" id="KW-0812">Transmembrane</keyword>